<name>A0A0A9C7I4_ARUDO</name>
<reference evidence="1" key="1">
    <citation type="submission" date="2014-09" db="EMBL/GenBank/DDBJ databases">
        <authorList>
            <person name="Magalhaes I.L.F."/>
            <person name="Oliveira U."/>
            <person name="Santos F.R."/>
            <person name="Vidigal T.H.D.A."/>
            <person name="Brescovit A.D."/>
            <person name="Santos A.J."/>
        </authorList>
    </citation>
    <scope>NUCLEOTIDE SEQUENCE</scope>
    <source>
        <tissue evidence="1">Shoot tissue taken approximately 20 cm above the soil surface</tissue>
    </source>
</reference>
<proteinExistence type="predicted"/>
<protein>
    <submittedName>
        <fullName evidence="1">Uncharacterized protein</fullName>
    </submittedName>
</protein>
<dbReference type="InterPro" id="IPR006912">
    <property type="entry name" value="Harbinger_derived_prot"/>
</dbReference>
<dbReference type="PANTHER" id="PTHR47150:SF7">
    <property type="entry name" value="NUCLEASE"/>
    <property type="match status" value="1"/>
</dbReference>
<accession>A0A0A9C7I4</accession>
<sequence>MYNDYFSETPTYGASFFRHRFRMNRALFIRIMQAVEQHDDYFVQKRDNIGHLGLSCLQKVTAAYQMIAYGVPADFMDQYVRAAESTNIKSLRRFVKAVVEVFGDDYLRSPNEQDMARLLAIGESRGFSGMLGSIDRMH</sequence>
<dbReference type="EMBL" id="GBRH01225651">
    <property type="protein sequence ID" value="JAD72244.1"/>
    <property type="molecule type" value="Transcribed_RNA"/>
</dbReference>
<organism evidence="1">
    <name type="scientific">Arundo donax</name>
    <name type="common">Giant reed</name>
    <name type="synonym">Donax arundinaceus</name>
    <dbReference type="NCBI Taxonomy" id="35708"/>
    <lineage>
        <taxon>Eukaryota</taxon>
        <taxon>Viridiplantae</taxon>
        <taxon>Streptophyta</taxon>
        <taxon>Embryophyta</taxon>
        <taxon>Tracheophyta</taxon>
        <taxon>Spermatophyta</taxon>
        <taxon>Magnoliopsida</taxon>
        <taxon>Liliopsida</taxon>
        <taxon>Poales</taxon>
        <taxon>Poaceae</taxon>
        <taxon>PACMAD clade</taxon>
        <taxon>Arundinoideae</taxon>
        <taxon>Arundineae</taxon>
        <taxon>Arundo</taxon>
    </lineage>
</organism>
<reference evidence="1" key="2">
    <citation type="journal article" date="2015" name="Data Brief">
        <title>Shoot transcriptome of the giant reed, Arundo donax.</title>
        <authorList>
            <person name="Barrero R.A."/>
            <person name="Guerrero F.D."/>
            <person name="Moolhuijzen P."/>
            <person name="Goolsby J.A."/>
            <person name="Tidwell J."/>
            <person name="Bellgard S.E."/>
            <person name="Bellgard M.I."/>
        </authorList>
    </citation>
    <scope>NUCLEOTIDE SEQUENCE</scope>
    <source>
        <tissue evidence="1">Shoot tissue taken approximately 20 cm above the soil surface</tissue>
    </source>
</reference>
<dbReference type="AlphaFoldDB" id="A0A0A9C7I4"/>
<dbReference type="Pfam" id="PF04827">
    <property type="entry name" value="Plant_tran"/>
    <property type="match status" value="1"/>
</dbReference>
<evidence type="ECO:0000313" key="1">
    <source>
        <dbReference type="EMBL" id="JAD72244.1"/>
    </source>
</evidence>
<dbReference type="PANTHER" id="PTHR47150">
    <property type="entry name" value="OS12G0169200 PROTEIN"/>
    <property type="match status" value="1"/>
</dbReference>